<dbReference type="AlphaFoldDB" id="A0A8C1GE39"/>
<sequence length="142" mass="15662">AEEEHDEDCQNQPSGLPLHLNSRWEAEHESHCPNHHTDTLGPFGASELTGIHGFGQGEVAVHADHADHLAEQLTKVPLIALGDGDRPEGQTQDHNEVCSCQVAQIHISYGARLPLEAEHAEDQTVAHHSQDADKSQKRRLER</sequence>
<protein>
    <submittedName>
        <fullName evidence="2">Uncharacterized protein</fullName>
    </submittedName>
</protein>
<evidence type="ECO:0000313" key="3">
    <source>
        <dbReference type="Proteomes" id="UP000694427"/>
    </source>
</evidence>
<reference evidence="2" key="1">
    <citation type="submission" date="2025-08" db="UniProtKB">
        <authorList>
            <consortium name="Ensembl"/>
        </authorList>
    </citation>
    <scope>IDENTIFICATION</scope>
</reference>
<dbReference type="Proteomes" id="UP000694427">
    <property type="component" value="Unplaced"/>
</dbReference>
<feature type="region of interest" description="Disordered" evidence="1">
    <location>
        <begin position="118"/>
        <end position="142"/>
    </location>
</feature>
<keyword evidence="3" id="KW-1185">Reference proteome</keyword>
<feature type="compositionally biased region" description="Basic and acidic residues" evidence="1">
    <location>
        <begin position="22"/>
        <end position="38"/>
    </location>
</feature>
<accession>A0A8C1GE39</accession>
<proteinExistence type="predicted"/>
<evidence type="ECO:0000313" key="2">
    <source>
        <dbReference type="Ensembl" id="ENSCCRP00010006993.1"/>
    </source>
</evidence>
<reference evidence="2" key="2">
    <citation type="submission" date="2025-09" db="UniProtKB">
        <authorList>
            <consortium name="Ensembl"/>
        </authorList>
    </citation>
    <scope>IDENTIFICATION</scope>
</reference>
<organism evidence="2 3">
    <name type="scientific">Cyprinus carpio</name>
    <name type="common">Common carp</name>
    <dbReference type="NCBI Taxonomy" id="7962"/>
    <lineage>
        <taxon>Eukaryota</taxon>
        <taxon>Metazoa</taxon>
        <taxon>Chordata</taxon>
        <taxon>Craniata</taxon>
        <taxon>Vertebrata</taxon>
        <taxon>Euteleostomi</taxon>
        <taxon>Actinopterygii</taxon>
        <taxon>Neopterygii</taxon>
        <taxon>Teleostei</taxon>
        <taxon>Ostariophysi</taxon>
        <taxon>Cypriniformes</taxon>
        <taxon>Cyprinidae</taxon>
        <taxon>Cyprininae</taxon>
        <taxon>Cyprinus</taxon>
    </lineage>
</organism>
<dbReference type="Ensembl" id="ENSCCRT00010007554.1">
    <property type="protein sequence ID" value="ENSCCRP00010006993.1"/>
    <property type="gene ID" value="ENSCCRG00010002926.1"/>
</dbReference>
<evidence type="ECO:0000256" key="1">
    <source>
        <dbReference type="SAM" id="MobiDB-lite"/>
    </source>
</evidence>
<name>A0A8C1GE39_CYPCA</name>
<feature type="region of interest" description="Disordered" evidence="1">
    <location>
        <begin position="1"/>
        <end position="45"/>
    </location>
</feature>